<evidence type="ECO:0000256" key="5">
    <source>
        <dbReference type="SAM" id="Phobius"/>
    </source>
</evidence>
<evidence type="ECO:0000313" key="7">
    <source>
        <dbReference type="Proteomes" id="UP000226525"/>
    </source>
</evidence>
<feature type="transmembrane region" description="Helical" evidence="5">
    <location>
        <begin position="74"/>
        <end position="93"/>
    </location>
</feature>
<organism evidence="6 7">
    <name type="scientific">SAR324 cluster bacterium</name>
    <dbReference type="NCBI Taxonomy" id="2024889"/>
    <lineage>
        <taxon>Bacteria</taxon>
        <taxon>Deltaproteobacteria</taxon>
        <taxon>SAR324 cluster</taxon>
    </lineage>
</organism>
<dbReference type="AlphaFoldDB" id="A0A2D6YK72"/>
<dbReference type="GO" id="GO:0016020">
    <property type="term" value="C:membrane"/>
    <property type="evidence" value="ECO:0007669"/>
    <property type="project" value="UniProtKB-SubCell"/>
</dbReference>
<feature type="transmembrane region" description="Helical" evidence="5">
    <location>
        <begin position="105"/>
        <end position="127"/>
    </location>
</feature>
<dbReference type="InterPro" id="IPR007300">
    <property type="entry name" value="CidB/LrgB"/>
</dbReference>
<keyword evidence="2 5" id="KW-0812">Transmembrane</keyword>
<evidence type="ECO:0000256" key="4">
    <source>
        <dbReference type="ARBA" id="ARBA00023136"/>
    </source>
</evidence>
<proteinExistence type="predicted"/>
<keyword evidence="3 5" id="KW-1133">Transmembrane helix</keyword>
<evidence type="ECO:0000256" key="2">
    <source>
        <dbReference type="ARBA" id="ARBA00022692"/>
    </source>
</evidence>
<name>A0A2D6YK72_9DELT</name>
<feature type="transmembrane region" description="Helical" evidence="5">
    <location>
        <begin position="214"/>
        <end position="236"/>
    </location>
</feature>
<feature type="transmembrane region" description="Helical" evidence="5">
    <location>
        <begin position="160"/>
        <end position="180"/>
    </location>
</feature>
<evidence type="ECO:0000256" key="1">
    <source>
        <dbReference type="ARBA" id="ARBA00004141"/>
    </source>
</evidence>
<reference evidence="7" key="1">
    <citation type="submission" date="2017-09" db="EMBL/GenBank/DDBJ databases">
        <title>The Reconstruction of 2,631 Draft Metagenome-Assembled Genomes from the Global Oceans.</title>
        <authorList>
            <person name="Tully B.J."/>
            <person name="Graham E.D."/>
            <person name="Heidelberg J.F."/>
        </authorList>
    </citation>
    <scope>NUCLEOTIDE SEQUENCE [LARGE SCALE GENOMIC DNA]</scope>
</reference>
<gene>
    <name evidence="6" type="ORF">CMN54_08955</name>
</gene>
<feature type="transmembrane region" description="Helical" evidence="5">
    <location>
        <begin position="43"/>
        <end position="62"/>
    </location>
</feature>
<comment type="caution">
    <text evidence="6">The sequence shown here is derived from an EMBL/GenBank/DDBJ whole genome shotgun (WGS) entry which is preliminary data.</text>
</comment>
<evidence type="ECO:0000256" key="3">
    <source>
        <dbReference type="ARBA" id="ARBA00022989"/>
    </source>
</evidence>
<dbReference type="Pfam" id="PF04172">
    <property type="entry name" value="LrgB"/>
    <property type="match status" value="1"/>
</dbReference>
<feature type="transmembrane region" description="Helical" evidence="5">
    <location>
        <begin position="19"/>
        <end position="36"/>
    </location>
</feature>
<dbReference type="EMBL" id="NZEX01000099">
    <property type="protein sequence ID" value="MAH63554.1"/>
    <property type="molecule type" value="Genomic_DNA"/>
</dbReference>
<sequence>MNPINEVQDVWAYLRTTPLLWLMLTMMTYLVGFWCFEKVKRSPIVSPVAVAASILGLILMITDTPYNVYFEGAQFVHFLLGPATVSLAIPLVANFPRIRRAAIPMLAALIASSATAIFAAIFIAQVMGASDEAIRSLIPKSVTTPIAMGISEQIGGLPSLTAGLVVLTGILGAIIVTPLMNHLGFRDWRARGFAVGVTSHGIGTARAFQVNEVAGVFAAVAMALNGVVTAFVVALFSQLL</sequence>
<comment type="subcellular location">
    <subcellularLocation>
        <location evidence="1">Membrane</location>
        <topology evidence="1">Multi-pass membrane protein</topology>
    </subcellularLocation>
</comment>
<accession>A0A2D6YK72</accession>
<dbReference type="PANTHER" id="PTHR30249:SF0">
    <property type="entry name" value="PLASTIDAL GLYCOLATE_GLYCERATE TRANSLOCATOR 1, CHLOROPLASTIC"/>
    <property type="match status" value="1"/>
</dbReference>
<evidence type="ECO:0000313" key="6">
    <source>
        <dbReference type="EMBL" id="MAH63554.1"/>
    </source>
</evidence>
<dbReference type="PANTHER" id="PTHR30249">
    <property type="entry name" value="PUTATIVE SEROTONIN TRANSPORTER"/>
    <property type="match status" value="1"/>
</dbReference>
<keyword evidence="4 5" id="KW-0472">Membrane</keyword>
<dbReference type="Proteomes" id="UP000226525">
    <property type="component" value="Unassembled WGS sequence"/>
</dbReference>
<evidence type="ECO:0008006" key="8">
    <source>
        <dbReference type="Google" id="ProtNLM"/>
    </source>
</evidence>
<protein>
    <recommendedName>
        <fullName evidence="8">LrgB family protein</fullName>
    </recommendedName>
</protein>